<reference evidence="3" key="1">
    <citation type="submission" date="2021-02" db="EMBL/GenBank/DDBJ databases">
        <title>Comparative genomics of Ferrovum myxofaciens strains, predominant extremophile bacteria forming large biofilm stalactites in acid mine ecosystems.</title>
        <authorList>
            <person name="Burkartova K."/>
            <person name="Ridl J."/>
            <person name="Pajer P."/>
            <person name="Falteisek L."/>
        </authorList>
    </citation>
    <scope>NUCLEOTIDE SEQUENCE</scope>
    <source>
        <strain evidence="3">MI1III</strain>
    </source>
</reference>
<dbReference type="InterPro" id="IPR004352">
    <property type="entry name" value="GH114_TIM-barrel"/>
</dbReference>
<accession>A0A9E6N0Y6</accession>
<evidence type="ECO:0000256" key="1">
    <source>
        <dbReference type="SAM" id="Phobius"/>
    </source>
</evidence>
<evidence type="ECO:0000313" key="4">
    <source>
        <dbReference type="Proteomes" id="UP000683551"/>
    </source>
</evidence>
<protein>
    <submittedName>
        <fullName evidence="3">Endo alpha-1,4 polygalactosaminidase</fullName>
    </submittedName>
</protein>
<dbReference type="RefSeq" id="WP_082783480.1">
    <property type="nucleotide sequence ID" value="NZ_CP070327.1"/>
</dbReference>
<keyword evidence="1" id="KW-0812">Transmembrane</keyword>
<organism evidence="3 4">
    <name type="scientific">Ferrovum myxofaciens</name>
    <dbReference type="NCBI Taxonomy" id="416213"/>
    <lineage>
        <taxon>Bacteria</taxon>
        <taxon>Pseudomonadati</taxon>
        <taxon>Pseudomonadota</taxon>
        <taxon>Betaproteobacteria</taxon>
        <taxon>Ferrovales</taxon>
        <taxon>Ferrovaceae</taxon>
        <taxon>Ferrovum</taxon>
    </lineage>
</organism>
<proteinExistence type="predicted"/>
<dbReference type="EMBL" id="CP071137">
    <property type="protein sequence ID" value="QWY78735.1"/>
    <property type="molecule type" value="Genomic_DNA"/>
</dbReference>
<dbReference type="SUPFAM" id="SSF51445">
    <property type="entry name" value="(Trans)glycosidases"/>
    <property type="match status" value="1"/>
</dbReference>
<dbReference type="InterPro" id="IPR017853">
    <property type="entry name" value="GH"/>
</dbReference>
<dbReference type="InterPro" id="IPR013785">
    <property type="entry name" value="Aldolase_TIM"/>
</dbReference>
<feature type="transmembrane region" description="Helical" evidence="1">
    <location>
        <begin position="21"/>
        <end position="45"/>
    </location>
</feature>
<dbReference type="Pfam" id="PF03537">
    <property type="entry name" value="Glyco_hydro_114"/>
    <property type="match status" value="1"/>
</dbReference>
<dbReference type="Proteomes" id="UP000683551">
    <property type="component" value="Chromosome"/>
</dbReference>
<feature type="domain" description="Glycoside-hydrolase family GH114 TIM-barrel" evidence="2">
    <location>
        <begin position="44"/>
        <end position="279"/>
    </location>
</feature>
<name>A0A9E6N0Y6_9PROT</name>
<evidence type="ECO:0000313" key="3">
    <source>
        <dbReference type="EMBL" id="QWY78735.1"/>
    </source>
</evidence>
<evidence type="ECO:0000259" key="2">
    <source>
        <dbReference type="Pfam" id="PF03537"/>
    </source>
</evidence>
<keyword evidence="1" id="KW-0472">Membrane</keyword>
<sequence length="289" mass="33143">MNWSIAITEGVSVGRRGKASIWFLLVLWGVSPHLLARPLTVAFYYGKHPAVRELADFDLVVVDPDSDFTPVHYPRSRAHWIAYVSVGEVTPNRGYYDLFPKSWILGDDPDWNSEIIDQTSPAWPAYFAEQVVRPLWNRGYRGFFLDTLDSWRKVVTDPQEQERQQLGLVRLIVTLHRKFPQAQIVLNRGFELLPKVHSLVNAVVVESVFQGWNQKDKIYYAVSAQDTQWLLGQIDAIRRQYRLPVIVLDYCDPQNPDCALQDVSALRRAGVIPYVSDGLLQVINPLTLR</sequence>
<dbReference type="PANTHER" id="PTHR35882">
    <property type="entry name" value="PELA"/>
    <property type="match status" value="1"/>
</dbReference>
<keyword evidence="1" id="KW-1133">Transmembrane helix</keyword>
<dbReference type="Gene3D" id="3.20.20.70">
    <property type="entry name" value="Aldolase class I"/>
    <property type="match status" value="1"/>
</dbReference>
<dbReference type="AlphaFoldDB" id="A0A9E6N0Y6"/>
<gene>
    <name evidence="3" type="ORF">JZL65_06645</name>
</gene>
<dbReference type="PANTHER" id="PTHR35882:SF2">
    <property type="entry name" value="PELA"/>
    <property type="match status" value="1"/>
</dbReference>